<keyword evidence="2" id="KW-1185">Reference proteome</keyword>
<protein>
    <submittedName>
        <fullName evidence="1">Uncharacterized protein</fullName>
    </submittedName>
</protein>
<name>A0ABV0JU16_9CYAN</name>
<accession>A0ABV0JU16</accession>
<dbReference type="Proteomes" id="UP001442494">
    <property type="component" value="Unassembled WGS sequence"/>
</dbReference>
<dbReference type="RefSeq" id="WP_190420700.1">
    <property type="nucleotide sequence ID" value="NZ_JAMPKK010000055.1"/>
</dbReference>
<comment type="caution">
    <text evidence="1">The sequence shown here is derived from an EMBL/GenBank/DDBJ whole genome shotgun (WGS) entry which is preliminary data.</text>
</comment>
<evidence type="ECO:0000313" key="2">
    <source>
        <dbReference type="Proteomes" id="UP001442494"/>
    </source>
</evidence>
<evidence type="ECO:0000313" key="1">
    <source>
        <dbReference type="EMBL" id="MEP0866938.1"/>
    </source>
</evidence>
<gene>
    <name evidence="1" type="ORF">NDI37_21020</name>
</gene>
<proteinExistence type="predicted"/>
<organism evidence="1 2">
    <name type="scientific">Funiculus sociatus GB2-A5</name>
    <dbReference type="NCBI Taxonomy" id="2933946"/>
    <lineage>
        <taxon>Bacteria</taxon>
        <taxon>Bacillati</taxon>
        <taxon>Cyanobacteriota</taxon>
        <taxon>Cyanophyceae</taxon>
        <taxon>Coleofasciculales</taxon>
        <taxon>Coleofasciculaceae</taxon>
        <taxon>Funiculus</taxon>
    </lineage>
</organism>
<sequence length="73" mass="8225">MDEEIIRQLNMEVEAMGFNELTELGNRAVSLGLIIGHGYRNNQYEILRKNEVVMLTAKEAAAYLKNLVESVNG</sequence>
<reference evidence="1 2" key="1">
    <citation type="submission" date="2022-04" db="EMBL/GenBank/DDBJ databases">
        <title>Positive selection, recombination, and allopatry shape intraspecific diversity of widespread and dominant cyanobacteria.</title>
        <authorList>
            <person name="Wei J."/>
            <person name="Shu W."/>
            <person name="Hu C."/>
        </authorList>
    </citation>
    <scope>NUCLEOTIDE SEQUENCE [LARGE SCALE GENOMIC DNA]</scope>
    <source>
        <strain evidence="1 2">GB2-A5</strain>
    </source>
</reference>
<dbReference type="EMBL" id="JAMPKK010000055">
    <property type="protein sequence ID" value="MEP0866938.1"/>
    <property type="molecule type" value="Genomic_DNA"/>
</dbReference>